<dbReference type="Proteomes" id="UP000620550">
    <property type="component" value="Unassembled WGS sequence"/>
</dbReference>
<dbReference type="InterPro" id="IPR036249">
    <property type="entry name" value="Thioredoxin-like_sf"/>
</dbReference>
<name>A0ABQ3HZF4_9SPHI</name>
<dbReference type="RefSeq" id="WP_189626883.1">
    <property type="nucleotide sequence ID" value="NZ_BNAF01000008.1"/>
</dbReference>
<dbReference type="PROSITE" id="PS51352">
    <property type="entry name" value="THIOREDOXIN_2"/>
    <property type="match status" value="1"/>
</dbReference>
<feature type="domain" description="Thioredoxin" evidence="1">
    <location>
        <begin position="184"/>
        <end position="320"/>
    </location>
</feature>
<dbReference type="Gene3D" id="3.40.30.10">
    <property type="entry name" value="Glutaredoxin"/>
    <property type="match status" value="1"/>
</dbReference>
<sequence>MDEKWFQTQYVNSAIKCRVVTARLRWAWHLCYAVALFLLVACHHSPSTADQAAASDSAFQDVHPAAATDMLSQYWVGYDFQDDSNRQDPEKGEQALVDFISLFGQADNQTVSSAIKRMLAAARQSPKAYDFFVAQYEKYLYNPNSPMRNDAYYEPVLEFKLDSTQLDSMERIKTATLLRLLRQNKPGTRAADFSFQLATGESARLSELSFPLTVLFFYEPGCSHCEEAIAMLRAYEPLNRRIQQKTLGFLAVYPFGDKAAWKAYQQQIPDNWLQAFDERQEVVKKGKYDLKATPTIFLLDENKNVIRKDVDVRVLMDELR</sequence>
<gene>
    <name evidence="2" type="ORF">GCM10017764_23700</name>
</gene>
<reference evidence="3" key="1">
    <citation type="journal article" date="2019" name="Int. J. Syst. Evol. Microbiol.">
        <title>The Global Catalogue of Microorganisms (GCM) 10K type strain sequencing project: providing services to taxonomists for standard genome sequencing and annotation.</title>
        <authorList>
            <consortium name="The Broad Institute Genomics Platform"/>
            <consortium name="The Broad Institute Genome Sequencing Center for Infectious Disease"/>
            <person name="Wu L."/>
            <person name="Ma J."/>
        </authorList>
    </citation>
    <scope>NUCLEOTIDE SEQUENCE [LARGE SCALE GENOMIC DNA]</scope>
    <source>
        <strain evidence="3">CGMCC 1.12966</strain>
    </source>
</reference>
<dbReference type="Pfam" id="PF00578">
    <property type="entry name" value="AhpC-TSA"/>
    <property type="match status" value="1"/>
</dbReference>
<dbReference type="EMBL" id="BNAF01000008">
    <property type="protein sequence ID" value="GHE39684.1"/>
    <property type="molecule type" value="Genomic_DNA"/>
</dbReference>
<dbReference type="Pfam" id="PF17127">
    <property type="entry name" value="DUF5106"/>
    <property type="match status" value="1"/>
</dbReference>
<dbReference type="InterPro" id="IPR033395">
    <property type="entry name" value="DUF5106"/>
</dbReference>
<evidence type="ECO:0000313" key="3">
    <source>
        <dbReference type="Proteomes" id="UP000620550"/>
    </source>
</evidence>
<accession>A0ABQ3HZF4</accession>
<keyword evidence="3" id="KW-1185">Reference proteome</keyword>
<dbReference type="InterPro" id="IPR013766">
    <property type="entry name" value="Thioredoxin_domain"/>
</dbReference>
<dbReference type="InterPro" id="IPR000866">
    <property type="entry name" value="AhpC/TSA"/>
</dbReference>
<protein>
    <recommendedName>
        <fullName evidence="1">Thioredoxin domain-containing protein</fullName>
    </recommendedName>
</protein>
<organism evidence="2 3">
    <name type="scientific">Sphingobacterium griseoflavum</name>
    <dbReference type="NCBI Taxonomy" id="1474952"/>
    <lineage>
        <taxon>Bacteria</taxon>
        <taxon>Pseudomonadati</taxon>
        <taxon>Bacteroidota</taxon>
        <taxon>Sphingobacteriia</taxon>
        <taxon>Sphingobacteriales</taxon>
        <taxon>Sphingobacteriaceae</taxon>
        <taxon>Sphingobacterium</taxon>
    </lineage>
</organism>
<proteinExistence type="predicted"/>
<dbReference type="SUPFAM" id="SSF52833">
    <property type="entry name" value="Thioredoxin-like"/>
    <property type="match status" value="1"/>
</dbReference>
<comment type="caution">
    <text evidence="2">The sequence shown here is derived from an EMBL/GenBank/DDBJ whole genome shotgun (WGS) entry which is preliminary data.</text>
</comment>
<evidence type="ECO:0000259" key="1">
    <source>
        <dbReference type="PROSITE" id="PS51352"/>
    </source>
</evidence>
<evidence type="ECO:0000313" key="2">
    <source>
        <dbReference type="EMBL" id="GHE39684.1"/>
    </source>
</evidence>